<name>A0AAJ0EML3_9PEZI</name>
<reference evidence="2" key="1">
    <citation type="submission" date="2021-06" db="EMBL/GenBank/DDBJ databases">
        <title>Comparative genomics, transcriptomics and evolutionary studies reveal genomic signatures of adaptation to plant cell wall in hemibiotrophic fungi.</title>
        <authorList>
            <consortium name="DOE Joint Genome Institute"/>
            <person name="Baroncelli R."/>
            <person name="Diaz J.F."/>
            <person name="Benocci T."/>
            <person name="Peng M."/>
            <person name="Battaglia E."/>
            <person name="Haridas S."/>
            <person name="Andreopoulos W."/>
            <person name="Labutti K."/>
            <person name="Pangilinan J."/>
            <person name="Floch G.L."/>
            <person name="Makela M.R."/>
            <person name="Henrissat B."/>
            <person name="Grigoriev I.V."/>
            <person name="Crouch J.A."/>
            <person name="De Vries R.P."/>
            <person name="Sukno S.A."/>
            <person name="Thon M.R."/>
        </authorList>
    </citation>
    <scope>NUCLEOTIDE SEQUENCE</scope>
    <source>
        <strain evidence="2">CBS 102054</strain>
    </source>
</reference>
<sequence>MAAVRQLSVAFFLMLLLMLLLFSCRPCVISHPPSSDNSHGCRLMTCPSLYTIRCKKKKAFLLRILAPVNCHDWR</sequence>
<evidence type="ECO:0000313" key="2">
    <source>
        <dbReference type="EMBL" id="KAK1654573.1"/>
    </source>
</evidence>
<dbReference type="GeneID" id="85474358"/>
<feature type="signal peptide" evidence="1">
    <location>
        <begin position="1"/>
        <end position="30"/>
    </location>
</feature>
<keyword evidence="3" id="KW-1185">Reference proteome</keyword>
<comment type="caution">
    <text evidence="2">The sequence shown here is derived from an EMBL/GenBank/DDBJ whole genome shotgun (WGS) entry which is preliminary data.</text>
</comment>
<dbReference type="RefSeq" id="XP_060450617.1">
    <property type="nucleotide sequence ID" value="XM_060589496.1"/>
</dbReference>
<dbReference type="EMBL" id="JAHMHQ010000002">
    <property type="protein sequence ID" value="KAK1654573.1"/>
    <property type="molecule type" value="Genomic_DNA"/>
</dbReference>
<dbReference type="PROSITE" id="PS51257">
    <property type="entry name" value="PROKAR_LIPOPROTEIN"/>
    <property type="match status" value="1"/>
</dbReference>
<feature type="chain" id="PRO_5042521673" description="Secreted protein" evidence="1">
    <location>
        <begin position="31"/>
        <end position="74"/>
    </location>
</feature>
<evidence type="ECO:0008006" key="4">
    <source>
        <dbReference type="Google" id="ProtNLM"/>
    </source>
</evidence>
<keyword evidence="1" id="KW-0732">Signal</keyword>
<accession>A0AAJ0EML3</accession>
<dbReference type="Proteomes" id="UP001243989">
    <property type="component" value="Unassembled WGS sequence"/>
</dbReference>
<organism evidence="2 3">
    <name type="scientific">Colletotrichum phormii</name>
    <dbReference type="NCBI Taxonomy" id="359342"/>
    <lineage>
        <taxon>Eukaryota</taxon>
        <taxon>Fungi</taxon>
        <taxon>Dikarya</taxon>
        <taxon>Ascomycota</taxon>
        <taxon>Pezizomycotina</taxon>
        <taxon>Sordariomycetes</taxon>
        <taxon>Hypocreomycetidae</taxon>
        <taxon>Glomerellales</taxon>
        <taxon>Glomerellaceae</taxon>
        <taxon>Colletotrichum</taxon>
        <taxon>Colletotrichum acutatum species complex</taxon>
    </lineage>
</organism>
<evidence type="ECO:0000256" key="1">
    <source>
        <dbReference type="SAM" id="SignalP"/>
    </source>
</evidence>
<proteinExistence type="predicted"/>
<protein>
    <recommendedName>
        <fullName evidence="4">Secreted protein</fullName>
    </recommendedName>
</protein>
<evidence type="ECO:0000313" key="3">
    <source>
        <dbReference type="Proteomes" id="UP001243989"/>
    </source>
</evidence>
<gene>
    <name evidence="2" type="ORF">BDP81DRAFT_416053</name>
</gene>
<dbReference type="AlphaFoldDB" id="A0AAJ0EML3"/>